<feature type="compositionally biased region" description="Polar residues" evidence="8">
    <location>
        <begin position="2432"/>
        <end position="2441"/>
    </location>
</feature>
<feature type="region of interest" description="Disordered" evidence="8">
    <location>
        <begin position="1091"/>
        <end position="1159"/>
    </location>
</feature>
<reference evidence="10" key="3">
    <citation type="submission" date="2025-09" db="UniProtKB">
        <authorList>
            <consortium name="Ensembl"/>
        </authorList>
    </citation>
    <scope>IDENTIFICATION</scope>
</reference>
<feature type="compositionally biased region" description="Basic and acidic residues" evidence="8">
    <location>
        <begin position="1833"/>
        <end position="1847"/>
    </location>
</feature>
<dbReference type="Pfam" id="PF05715">
    <property type="entry name" value="zf-piccolo"/>
    <property type="match status" value="10"/>
</dbReference>
<feature type="compositionally biased region" description="Basic and acidic residues" evidence="8">
    <location>
        <begin position="2714"/>
        <end position="2725"/>
    </location>
</feature>
<dbReference type="Proteomes" id="UP000265120">
    <property type="component" value="Chromosome 6"/>
</dbReference>
<feature type="compositionally biased region" description="Basic and acidic residues" evidence="8">
    <location>
        <begin position="45"/>
        <end position="56"/>
    </location>
</feature>
<dbReference type="OMA" id="MPHENEM"/>
<feature type="compositionally biased region" description="Low complexity" evidence="8">
    <location>
        <begin position="2249"/>
        <end position="2258"/>
    </location>
</feature>
<feature type="region of interest" description="Disordered" evidence="8">
    <location>
        <begin position="821"/>
        <end position="923"/>
    </location>
</feature>
<evidence type="ECO:0000256" key="6">
    <source>
        <dbReference type="ARBA" id="ARBA00023273"/>
    </source>
</evidence>
<dbReference type="Ensembl" id="ENSCSET00000006683.1">
    <property type="protein sequence ID" value="ENSCSEP00000006609.1"/>
    <property type="gene ID" value="ENSCSEG00000004277.1"/>
</dbReference>
<feature type="compositionally biased region" description="Polar residues" evidence="8">
    <location>
        <begin position="155"/>
        <end position="182"/>
    </location>
</feature>
<feature type="domain" description="Zinc finger piccolo-type" evidence="9">
    <location>
        <begin position="762"/>
        <end position="819"/>
    </location>
</feature>
<feature type="region of interest" description="Disordered" evidence="8">
    <location>
        <begin position="716"/>
        <end position="748"/>
    </location>
</feature>
<comment type="subcellular location">
    <subcellularLocation>
        <location evidence="7">Presynaptic active zone</location>
    </subcellularLocation>
</comment>
<dbReference type="GeneTree" id="ENSGT00620000087961"/>
<keyword evidence="4" id="KW-0862">Zinc</keyword>
<evidence type="ECO:0000256" key="2">
    <source>
        <dbReference type="ARBA" id="ARBA00022737"/>
    </source>
</evidence>
<dbReference type="PANTHER" id="PTHR14113:SF6">
    <property type="entry name" value="PROTEIN PICCOLO"/>
    <property type="match status" value="1"/>
</dbReference>
<keyword evidence="1" id="KW-0479">Metal-binding</keyword>
<feature type="region of interest" description="Disordered" evidence="8">
    <location>
        <begin position="2539"/>
        <end position="2620"/>
    </location>
</feature>
<feature type="region of interest" description="Disordered" evidence="8">
    <location>
        <begin position="936"/>
        <end position="1000"/>
    </location>
</feature>
<feature type="compositionally biased region" description="Basic and acidic residues" evidence="8">
    <location>
        <begin position="2445"/>
        <end position="2463"/>
    </location>
</feature>
<feature type="compositionally biased region" description="Basic and acidic residues" evidence="8">
    <location>
        <begin position="738"/>
        <end position="748"/>
    </location>
</feature>
<feature type="compositionally biased region" description="Polar residues" evidence="8">
    <location>
        <begin position="2173"/>
        <end position="2182"/>
    </location>
</feature>
<feature type="compositionally biased region" description="Polar residues" evidence="8">
    <location>
        <begin position="1324"/>
        <end position="1356"/>
    </location>
</feature>
<feature type="region of interest" description="Disordered" evidence="8">
    <location>
        <begin position="617"/>
        <end position="692"/>
    </location>
</feature>
<dbReference type="GO" id="GO:0035418">
    <property type="term" value="P:protein localization to synapse"/>
    <property type="evidence" value="ECO:0007669"/>
    <property type="project" value="TreeGrafter"/>
</dbReference>
<feature type="compositionally biased region" description="Polar residues" evidence="8">
    <location>
        <begin position="239"/>
        <end position="285"/>
    </location>
</feature>
<feature type="compositionally biased region" description="Low complexity" evidence="8">
    <location>
        <begin position="96"/>
        <end position="109"/>
    </location>
</feature>
<feature type="compositionally biased region" description="Low complexity" evidence="8">
    <location>
        <begin position="220"/>
        <end position="238"/>
    </location>
</feature>
<feature type="compositionally biased region" description="Polar residues" evidence="8">
    <location>
        <begin position="2801"/>
        <end position="2811"/>
    </location>
</feature>
<feature type="compositionally biased region" description="Polar residues" evidence="8">
    <location>
        <begin position="834"/>
        <end position="844"/>
    </location>
</feature>
<feature type="compositionally biased region" description="Pro residues" evidence="8">
    <location>
        <begin position="2817"/>
        <end position="2826"/>
    </location>
</feature>
<feature type="compositionally biased region" description="Basic and acidic residues" evidence="8">
    <location>
        <begin position="968"/>
        <end position="977"/>
    </location>
</feature>
<reference evidence="10 11" key="1">
    <citation type="journal article" date="2014" name="Nat. Genet.">
        <title>Whole-genome sequence of a flatfish provides insights into ZW sex chromosome evolution and adaptation to a benthic lifestyle.</title>
        <authorList>
            <person name="Chen S."/>
            <person name="Zhang G."/>
            <person name="Shao C."/>
            <person name="Huang Q."/>
            <person name="Liu G."/>
            <person name="Zhang P."/>
            <person name="Song W."/>
            <person name="An N."/>
            <person name="Chalopin D."/>
            <person name="Volff J.N."/>
            <person name="Hong Y."/>
            <person name="Li Q."/>
            <person name="Sha Z."/>
            <person name="Zhou H."/>
            <person name="Xie M."/>
            <person name="Yu Q."/>
            <person name="Liu Y."/>
            <person name="Xiang H."/>
            <person name="Wang N."/>
            <person name="Wu K."/>
            <person name="Yang C."/>
            <person name="Zhou Q."/>
            <person name="Liao X."/>
            <person name="Yang L."/>
            <person name="Hu Q."/>
            <person name="Zhang J."/>
            <person name="Meng L."/>
            <person name="Jin L."/>
            <person name="Tian Y."/>
            <person name="Lian J."/>
            <person name="Yang J."/>
            <person name="Miao G."/>
            <person name="Liu S."/>
            <person name="Liang Z."/>
            <person name="Yan F."/>
            <person name="Li Y."/>
            <person name="Sun B."/>
            <person name="Zhang H."/>
            <person name="Zhang J."/>
            <person name="Zhu Y."/>
            <person name="Du M."/>
            <person name="Zhao Y."/>
            <person name="Schartl M."/>
            <person name="Tang Q."/>
            <person name="Wang J."/>
        </authorList>
    </citation>
    <scope>NUCLEOTIDE SEQUENCE</scope>
</reference>
<feature type="domain" description="Zinc finger piccolo-type" evidence="9">
    <location>
        <begin position="1249"/>
        <end position="1304"/>
    </location>
</feature>
<feature type="region of interest" description="Disordered" evidence="8">
    <location>
        <begin position="2121"/>
        <end position="2157"/>
    </location>
</feature>
<dbReference type="GO" id="GO:1904071">
    <property type="term" value="P:presynaptic active zone assembly"/>
    <property type="evidence" value="ECO:0007669"/>
    <property type="project" value="TreeGrafter"/>
</dbReference>
<feature type="compositionally biased region" description="Polar residues" evidence="8">
    <location>
        <begin position="2553"/>
        <end position="2564"/>
    </location>
</feature>
<keyword evidence="5" id="KW-0770">Synapse</keyword>
<feature type="compositionally biased region" description="Polar residues" evidence="8">
    <location>
        <begin position="1848"/>
        <end position="1871"/>
    </location>
</feature>
<dbReference type="SUPFAM" id="SSF57903">
    <property type="entry name" value="FYVE/PHD zinc finger"/>
    <property type="match status" value="10"/>
</dbReference>
<feature type="domain" description="Zinc finger piccolo-type" evidence="9">
    <location>
        <begin position="2640"/>
        <end position="2696"/>
    </location>
</feature>
<accession>A0A3P8UXR1</accession>
<feature type="compositionally biased region" description="Polar residues" evidence="8">
    <location>
        <begin position="531"/>
        <end position="540"/>
    </location>
</feature>
<feature type="compositionally biased region" description="Polar residues" evidence="8">
    <location>
        <begin position="639"/>
        <end position="691"/>
    </location>
</feature>
<proteinExistence type="predicted"/>
<feature type="compositionally biased region" description="Polar residues" evidence="8">
    <location>
        <begin position="1144"/>
        <end position="1159"/>
    </location>
</feature>
<feature type="compositionally biased region" description="Basic and acidic residues" evidence="8">
    <location>
        <begin position="2598"/>
        <end position="2608"/>
    </location>
</feature>
<feature type="domain" description="Zinc finger piccolo-type" evidence="9">
    <location>
        <begin position="563"/>
        <end position="616"/>
    </location>
</feature>
<feature type="domain" description="Zinc finger piccolo-type" evidence="9">
    <location>
        <begin position="1499"/>
        <end position="1556"/>
    </location>
</feature>
<dbReference type="GO" id="GO:0098978">
    <property type="term" value="C:glutamatergic synapse"/>
    <property type="evidence" value="ECO:0007669"/>
    <property type="project" value="TreeGrafter"/>
</dbReference>
<feature type="compositionally biased region" description="Polar residues" evidence="8">
    <location>
        <begin position="1387"/>
        <end position="1406"/>
    </location>
</feature>
<feature type="region of interest" description="Disordered" evidence="8">
    <location>
        <begin position="2431"/>
        <end position="2524"/>
    </location>
</feature>
<feature type="compositionally biased region" description="Basic and acidic residues" evidence="8">
    <location>
        <begin position="1924"/>
        <end position="1936"/>
    </location>
</feature>
<feature type="compositionally biased region" description="Basic and acidic residues" evidence="8">
    <location>
        <begin position="1464"/>
        <end position="1481"/>
    </location>
</feature>
<feature type="compositionally biased region" description="Polar residues" evidence="8">
    <location>
        <begin position="194"/>
        <end position="205"/>
    </location>
</feature>
<dbReference type="InParanoid" id="A0A3P8UXR1"/>
<evidence type="ECO:0000256" key="7">
    <source>
        <dbReference type="ARBA" id="ARBA00034101"/>
    </source>
</evidence>
<dbReference type="Gene3D" id="3.30.40.10">
    <property type="entry name" value="Zinc/RING finger domain, C3HC4 (zinc finger)"/>
    <property type="match status" value="10"/>
</dbReference>
<feature type="domain" description="Zinc finger piccolo-type" evidence="9">
    <location>
        <begin position="2009"/>
        <end position="2066"/>
    </location>
</feature>
<feature type="compositionally biased region" description="Polar residues" evidence="8">
    <location>
        <begin position="978"/>
        <end position="987"/>
    </location>
</feature>
<protein>
    <recommendedName>
        <fullName evidence="9">Zinc finger piccolo-type domain-containing protein</fullName>
    </recommendedName>
</protein>
<feature type="compositionally biased region" description="Polar residues" evidence="8">
    <location>
        <begin position="2230"/>
        <end position="2239"/>
    </location>
</feature>
<feature type="compositionally biased region" description="Pro residues" evidence="8">
    <location>
        <begin position="2183"/>
        <end position="2194"/>
    </location>
</feature>
<feature type="region of interest" description="Disordered" evidence="8">
    <location>
        <begin position="2695"/>
        <end position="2826"/>
    </location>
</feature>
<feature type="region of interest" description="Disordered" evidence="8">
    <location>
        <begin position="1307"/>
        <end position="1426"/>
    </location>
</feature>
<feature type="region of interest" description="Disordered" evidence="8">
    <location>
        <begin position="489"/>
        <end position="561"/>
    </location>
</feature>
<evidence type="ECO:0000313" key="11">
    <source>
        <dbReference type="Proteomes" id="UP000265120"/>
    </source>
</evidence>
<feature type="compositionally biased region" description="Low complexity" evidence="8">
    <location>
        <begin position="618"/>
        <end position="629"/>
    </location>
</feature>
<feature type="region of interest" description="Disordered" evidence="8">
    <location>
        <begin position="1188"/>
        <end position="1226"/>
    </location>
</feature>
<name>A0A3P8UXR1_CYNSE</name>
<dbReference type="InterPro" id="IPR013083">
    <property type="entry name" value="Znf_RING/FYVE/PHD"/>
</dbReference>
<dbReference type="GO" id="GO:0098982">
    <property type="term" value="C:GABA-ergic synapse"/>
    <property type="evidence" value="ECO:0007669"/>
    <property type="project" value="TreeGrafter"/>
</dbReference>
<feature type="compositionally biased region" description="Basic and acidic residues" evidence="8">
    <location>
        <begin position="1115"/>
        <end position="1126"/>
    </location>
</feature>
<dbReference type="GO" id="GO:0098882">
    <property type="term" value="F:structural constituent of presynaptic active zone"/>
    <property type="evidence" value="ECO:0007669"/>
    <property type="project" value="TreeGrafter"/>
</dbReference>
<feature type="domain" description="Zinc finger piccolo-type" evidence="9">
    <location>
        <begin position="1723"/>
        <end position="1779"/>
    </location>
</feature>
<feature type="region of interest" description="Disordered" evidence="8">
    <location>
        <begin position="354"/>
        <end position="459"/>
    </location>
</feature>
<feature type="region of interest" description="Disordered" evidence="8">
    <location>
        <begin position="2173"/>
        <end position="2267"/>
    </location>
</feature>
<dbReference type="STRING" id="244447.ENSCSEP00000006609"/>
<feature type="compositionally biased region" description="Polar residues" evidence="8">
    <location>
        <begin position="1791"/>
        <end position="1804"/>
    </location>
</feature>
<organism evidence="10 11">
    <name type="scientific">Cynoglossus semilaevis</name>
    <name type="common">Tongue sole</name>
    <dbReference type="NCBI Taxonomy" id="244447"/>
    <lineage>
        <taxon>Eukaryota</taxon>
        <taxon>Metazoa</taxon>
        <taxon>Chordata</taxon>
        <taxon>Craniata</taxon>
        <taxon>Vertebrata</taxon>
        <taxon>Euteleostomi</taxon>
        <taxon>Actinopterygii</taxon>
        <taxon>Neopterygii</taxon>
        <taxon>Teleostei</taxon>
        <taxon>Neoteleostei</taxon>
        <taxon>Acanthomorphata</taxon>
        <taxon>Carangaria</taxon>
        <taxon>Pleuronectiformes</taxon>
        <taxon>Pleuronectoidei</taxon>
        <taxon>Cynoglossidae</taxon>
        <taxon>Cynoglossinae</taxon>
        <taxon>Cynoglossus</taxon>
    </lineage>
</organism>
<evidence type="ECO:0000256" key="3">
    <source>
        <dbReference type="ARBA" id="ARBA00022771"/>
    </source>
</evidence>
<keyword evidence="11" id="KW-1185">Reference proteome</keyword>
<feature type="region of interest" description="Disordered" evidence="8">
    <location>
        <begin position="1592"/>
        <end position="1623"/>
    </location>
</feature>
<feature type="compositionally biased region" description="Basic and acidic residues" evidence="8">
    <location>
        <begin position="1372"/>
        <end position="1381"/>
    </location>
</feature>
<dbReference type="PANTHER" id="PTHR14113">
    <property type="entry name" value="PICCOLO/BASSOON"/>
    <property type="match status" value="1"/>
</dbReference>
<dbReference type="GO" id="GO:0048788">
    <property type="term" value="C:cytoskeleton of presynaptic active zone"/>
    <property type="evidence" value="ECO:0007669"/>
    <property type="project" value="TreeGrafter"/>
</dbReference>
<dbReference type="InterPro" id="IPR008899">
    <property type="entry name" value="Znf_piccolo"/>
</dbReference>
<feature type="region of interest" description="Disordered" evidence="8">
    <location>
        <begin position="1784"/>
        <end position="1874"/>
    </location>
</feature>
<feature type="region of interest" description="Disordered" evidence="8">
    <location>
        <begin position="1968"/>
        <end position="2004"/>
    </location>
</feature>
<feature type="compositionally biased region" description="Polar residues" evidence="8">
    <location>
        <begin position="2746"/>
        <end position="2785"/>
    </location>
</feature>
<feature type="compositionally biased region" description="Basic and acidic residues" evidence="8">
    <location>
        <begin position="2786"/>
        <end position="2797"/>
    </location>
</feature>
<evidence type="ECO:0000256" key="4">
    <source>
        <dbReference type="ARBA" id="ARBA00022833"/>
    </source>
</evidence>
<feature type="domain" description="Zinc finger piccolo-type" evidence="9">
    <location>
        <begin position="2320"/>
        <end position="2377"/>
    </location>
</feature>
<feature type="domain" description="Zinc finger piccolo-type" evidence="9">
    <location>
        <begin position="1010"/>
        <end position="1067"/>
    </location>
</feature>
<dbReference type="GO" id="GO:0030424">
    <property type="term" value="C:axon"/>
    <property type="evidence" value="ECO:0007669"/>
    <property type="project" value="TreeGrafter"/>
</dbReference>
<feature type="compositionally biased region" description="Low complexity" evidence="8">
    <location>
        <begin position="2472"/>
        <end position="2491"/>
    </location>
</feature>
<keyword evidence="3" id="KW-0863">Zinc-finger</keyword>
<evidence type="ECO:0000259" key="9">
    <source>
        <dbReference type="Pfam" id="PF05715"/>
    </source>
</evidence>
<feature type="compositionally biased region" description="Polar residues" evidence="8">
    <location>
        <begin position="1606"/>
        <end position="1619"/>
    </location>
</feature>
<feature type="region of interest" description="Disordered" evidence="8">
    <location>
        <begin position="1449"/>
        <end position="1490"/>
    </location>
</feature>
<dbReference type="GO" id="GO:0008270">
    <property type="term" value="F:zinc ion binding"/>
    <property type="evidence" value="ECO:0007669"/>
    <property type="project" value="UniProtKB-KW"/>
</dbReference>
<feature type="compositionally biased region" description="Polar residues" evidence="8">
    <location>
        <begin position="2609"/>
        <end position="2620"/>
    </location>
</feature>
<evidence type="ECO:0000256" key="5">
    <source>
        <dbReference type="ARBA" id="ARBA00023018"/>
    </source>
</evidence>
<feature type="compositionally biased region" description="Basic and acidic residues" evidence="8">
    <location>
        <begin position="114"/>
        <end position="127"/>
    </location>
</feature>
<feature type="compositionally biased region" description="Polar residues" evidence="8">
    <location>
        <begin position="854"/>
        <end position="866"/>
    </location>
</feature>
<reference evidence="10" key="2">
    <citation type="submission" date="2025-08" db="UniProtKB">
        <authorList>
            <consortium name="Ensembl"/>
        </authorList>
    </citation>
    <scope>IDENTIFICATION</scope>
</reference>
<feature type="compositionally biased region" description="Polar residues" evidence="8">
    <location>
        <begin position="437"/>
        <end position="457"/>
    </location>
</feature>
<evidence type="ECO:0000256" key="1">
    <source>
        <dbReference type="ARBA" id="ARBA00022723"/>
    </source>
</evidence>
<evidence type="ECO:0000313" key="10">
    <source>
        <dbReference type="Ensembl" id="ENSCSEP00000006609.1"/>
    </source>
</evidence>
<feature type="compositionally biased region" description="Basic and acidic residues" evidence="8">
    <location>
        <begin position="1995"/>
        <end position="2004"/>
    </location>
</feature>
<feature type="region of interest" description="Disordered" evidence="8">
    <location>
        <begin position="25"/>
        <end position="285"/>
    </location>
</feature>
<keyword evidence="2" id="KW-0677">Repeat</keyword>
<feature type="region of interest" description="Disordered" evidence="8">
    <location>
        <begin position="1902"/>
        <end position="1954"/>
    </location>
</feature>
<feature type="domain" description="Zinc finger piccolo-type" evidence="9">
    <location>
        <begin position="293"/>
        <end position="348"/>
    </location>
</feature>
<feature type="compositionally biased region" description="Polar residues" evidence="8">
    <location>
        <begin position="1943"/>
        <end position="1954"/>
    </location>
</feature>
<feature type="compositionally biased region" description="Polar residues" evidence="8">
    <location>
        <begin position="1193"/>
        <end position="1207"/>
    </location>
</feature>
<sequence>MFSSKFLSGANPLNAVTSAVNKFGLFGDDEQGDKNRKTPPQQRGKPLEKEKPRADPGKGPQLQHVSQKSGQEKSESLPNHRSAQGCVGGQTDIPIKAGGQQATQKAGGKIAILPKEEQPKKSVKVQDQEGSPKLIQQHAMSKSGIEKEFPKVSPKTGTRQQGPVKTATQQQQPKVQEYTTAGPQKPGTMKGSPEVSQQKQSSSDGPKQKGSPKVLEKKQASQTVEKQQQQSQRSTSQQLPTEKTGQEQQGLKGTNASESLQTGTGSKESESLQTGTGATSKGDSQSKQVSRVLCQVCNKMELNFHTTERPNYNTCTQCKTEVCNLCGFSPPDSEGCEWLCLTCQIHRAQGSSETSAPFMTKENKDSLTQKKIASSPVPVKKETSALSSPLKIQPNMTATVPANSKAAKGQEGRKNPIIASGQKTTHDTQKAPGSEKPTATSQTGLKQSPNKTSQQKLDSLFSFGSAKGESEKPKDSLTGKIFGFGSSIFNSEPSNVQDKPQSTPPVSPLMQPKKETTKTLGEMSKQDKKQPQQAGTSPARKTQGKEGTASTENPDDPVRRQPSCSICKIQLNICSTDVSTCTECKRTVCNTCGFNPTPNVKEGKEWLCLNCQVKRASGAGEPGAKTGAAKGAGGHTDCKATTSPKTTQHKQSQLTFPQQNTGETSQTPKTQSCATESGEPKSQPTAVNPTESVKGKMFGFGSSIFSSASTLISTAVHDNQKTTPPVSPKLTTAMPERNISKKSDQDIAKDEVQKTKILSLSTCPLCKAELNVGSKDPPNYRACTECKNVVCNHCGFNSMPNAKEGEEWLCLNCQMQRALGASDPPGTPVLKMQVSPNRGQTTASGLKKDILQNDKPTNKNISTPITPTLDPKYQRPSNQKTKSSNEEKRDSLKQGGSGGFFGFGSRPPSADTKPTESMGGGMFGFGSTILSSASTLMSSAVPDEPKTSPFLSTKTAESKGAKSPPTEKQNERNKLEQVTKQSPSLQMKTEKAASASQKCSPTVPKPLQSACPLCKVELNVGSKEPSNYNKCTECKKNVCNQCGFSPVPNVSEVKEWLCLSCQMQRALSASEIAGPPVRTNNISPSVVHTKKTGQNQGVAPGSPKNTHDTVAPAADKTEKVPVKETNDCPPTARKIPHDIKGASSGPNQAQQTPGLDASQTKESVTGKMFGFGSSFLSSASTLISSAVQDESHNVPQDSSKMSASAQGSPKVKAEGKAPVSPKMSPGKQTKINLIKEELASSSLIKSQSTCPLCKVKLDFTSNNPPNYNTCTECKTVVCNQCGFNPMPMGEVKEWLCLNCQMKRTVGVSQPKVPPTHLQGKGHLPSTTQLVNSSKQSEPQQKMSEAPSAQRQKSIVSVLSDKPTAATTSLQQRRQEQQKEGSGKPLSQPESKQSKATPETQQTTSGFFSFGGSKPQLDSANHAEPASGKKFGFGQSIFSSASNLLTSAVQDQPKATPPVSPKLSPAKEVKPAAGQGKEDQGKRPNVKALSQVAGKPGQSTCPLCKVKLNVGSSGEPNYNTCTKCGDTVCKQCGFSPVPTETEAMEWLCLNCQMQRALGVTQPQEATSVKPQISTKPEKVDMISNPKQATKDLLLKSPQRKPPAESASAESGNKTEITNIKKSPEHARKIQLMENSIQKESVNKLSQPVSGMMFSHGSSILSSASNLITSAVQEQPNNVQQETPKLSDWKKVEDPLIEGKQVQDVLHPNGTFAKSHPKAPSVPSTCPLCKVDLKTTCNDQPNYNTCTECKNIVCNQCGFNPMTSESQMEWLCLTCQVQRAVMTAEAENPPPIKSQTSPSKVSTSVSGLKDASHKKKNTDHLQKTEMQENPLQEIPAKDTPRKQEPKTKLQMDSTQTSVVTPLSAEQTQGIDSVSTKEKNMVSTEAATAVVSGLNKALPAKATYDDKDDEMSLDNIKSPPFLGQEEISEKKEEKSKSDKEEPDSFLETSGQPNVLSILTPSPQVCQILGKEEKLKQENNPDDPFPRKTKVHTGPPKPVKQETAKEPNEMEQSCPLCKAELNIGSKESPNYKTCTECITKVCVKCGFSPLANISEVKEWLCLKCQMQRALGASEPLGLPMMKNHLPSKGLCDSKEIKETLVSSSAKEAIETAALTTQAKDLIIKKEPSDKRTETTSGIGKTEAQKPTEKSKEEPSESQKLPENILTALAETISPSDLETTKLSSEQPPKPLSATPPTPKQDSGVLLDLGGPKTKQPTPTPSDSVTGKMFGFGSSFLNSASTLMNPAVQDEAKTTPSTTKTTPPASPKLVFSGYTEPLGVQTSDKQAEKSGQDRAPIAVQAKVGETQRLKLTAEIQGVPKEDTSVCPLCKGQLNKGSKNPPNYNTCTQCKTTACNQCGFQPLPDEPGVKEWLCLNCQMQRALGALEPTGSANAFTPPLSAHNVTGKITERGETTSIACITKDITPEGPLKNDYQKAAKSTQNTQAVLGTEKGKNGDLTTKTEQKEGPSKQEAVQPQKPSKSKTAPAKSVPPAASPSMQESGGFFGFSGPKTQPAAEKPTESVTGKMFGFGSSFLSSATTLITSAVQDEPKTTPPTPRKLSSASARTSPKITPPASPKTGAKITPPASPKIGAKKDVKLTAVEKNNEKKGDQQKQAKTKPTGQAEVTNTLAETVKTDAQHVPENTVCPLCKGQLNKGSKDPPNYNTCTQCKTTACNQCGFNSCSDEAEVKEWLCLNCQMQKASEAPEATRSSKAIPSPLSEREVTRTKTQGEETATQESLFRKDNQKPMAKSAQNRQVDSGSEQGKTKDLAQQQPQSVEKQTEVQLPQTTQSKEKEAPSKQEAAKPQQPSKSVTAPTKSAPVTAPPPKQESG</sequence>
<feature type="compositionally biased region" description="Basic and acidic residues" evidence="8">
    <location>
        <begin position="2138"/>
        <end position="2152"/>
    </location>
</feature>
<dbReference type="InterPro" id="IPR052098">
    <property type="entry name" value="Presynaptic_Scaffold_Bsn/Pclo"/>
</dbReference>
<feature type="compositionally biased region" description="Polar residues" evidence="8">
    <location>
        <begin position="489"/>
        <end position="501"/>
    </location>
</feature>
<dbReference type="InterPro" id="IPR011011">
    <property type="entry name" value="Znf_FYVE_PHD"/>
</dbReference>
<keyword evidence="6" id="KW-0966">Cell projection</keyword>
<evidence type="ECO:0000256" key="8">
    <source>
        <dbReference type="SAM" id="MobiDB-lite"/>
    </source>
</evidence>
<feature type="compositionally biased region" description="Basic and acidic residues" evidence="8">
    <location>
        <begin position="883"/>
        <end position="892"/>
    </location>
</feature>